<dbReference type="Gene3D" id="1.20.140.10">
    <property type="entry name" value="Butyryl-CoA Dehydrogenase, subunit A, domain 3"/>
    <property type="match status" value="1"/>
</dbReference>
<dbReference type="OrthoDB" id="2986495at2"/>
<dbReference type="InterPro" id="IPR009075">
    <property type="entry name" value="AcylCo_DH/oxidase_C"/>
</dbReference>
<dbReference type="RefSeq" id="WP_092529424.1">
    <property type="nucleotide sequence ID" value="NZ_FOWW01000002.1"/>
</dbReference>
<gene>
    <name evidence="10" type="ORF">SAMN05421810_102720</name>
</gene>
<dbReference type="PANTHER" id="PTHR43884:SF12">
    <property type="entry name" value="ISOVALERYL-COA DEHYDROGENASE, MITOCHONDRIAL-RELATED"/>
    <property type="match status" value="1"/>
</dbReference>
<dbReference type="GO" id="GO:0050660">
    <property type="term" value="F:flavin adenine dinucleotide binding"/>
    <property type="evidence" value="ECO:0007669"/>
    <property type="project" value="InterPro"/>
</dbReference>
<dbReference type="STRING" id="587909.SAMN05421810_102720"/>
<dbReference type="SUPFAM" id="SSF56645">
    <property type="entry name" value="Acyl-CoA dehydrogenase NM domain-like"/>
    <property type="match status" value="1"/>
</dbReference>
<evidence type="ECO:0000256" key="4">
    <source>
        <dbReference type="ARBA" id="ARBA00022827"/>
    </source>
</evidence>
<reference evidence="11" key="1">
    <citation type="submission" date="2016-10" db="EMBL/GenBank/DDBJ databases">
        <authorList>
            <person name="Varghese N."/>
            <person name="Submissions S."/>
        </authorList>
    </citation>
    <scope>NUCLEOTIDE SEQUENCE [LARGE SCALE GENOMIC DNA]</scope>
    <source>
        <strain evidence="11">CGMCC 4.5579</strain>
    </source>
</reference>
<keyword evidence="4 5" id="KW-0274">FAD</keyword>
<keyword evidence="3 5" id="KW-0285">Flavoprotein</keyword>
<feature type="transmembrane region" description="Helical" evidence="6">
    <location>
        <begin position="242"/>
        <end position="266"/>
    </location>
</feature>
<comment type="cofactor">
    <cofactor evidence="1 5">
        <name>FAD</name>
        <dbReference type="ChEBI" id="CHEBI:57692"/>
    </cofactor>
</comment>
<proteinExistence type="inferred from homology"/>
<dbReference type="InterPro" id="IPR009100">
    <property type="entry name" value="AcylCoA_DH/oxidase_NM_dom_sf"/>
</dbReference>
<keyword evidence="6" id="KW-0812">Transmembrane</keyword>
<evidence type="ECO:0000259" key="9">
    <source>
        <dbReference type="Pfam" id="PF02771"/>
    </source>
</evidence>
<dbReference type="Proteomes" id="UP000198727">
    <property type="component" value="Unassembled WGS sequence"/>
</dbReference>
<dbReference type="CDD" id="cd00567">
    <property type="entry name" value="ACAD"/>
    <property type="match status" value="1"/>
</dbReference>
<feature type="domain" description="Acyl-CoA dehydrogenase/oxidase N-terminal" evidence="9">
    <location>
        <begin position="6"/>
        <end position="91"/>
    </location>
</feature>
<evidence type="ECO:0000256" key="1">
    <source>
        <dbReference type="ARBA" id="ARBA00001974"/>
    </source>
</evidence>
<dbReference type="EMBL" id="FOWW01000002">
    <property type="protein sequence ID" value="SFP48436.1"/>
    <property type="molecule type" value="Genomic_DNA"/>
</dbReference>
<dbReference type="SUPFAM" id="SSF47203">
    <property type="entry name" value="Acyl-CoA dehydrogenase C-terminal domain-like"/>
    <property type="match status" value="1"/>
</dbReference>
<dbReference type="InterPro" id="IPR036250">
    <property type="entry name" value="AcylCo_DH-like_C"/>
</dbReference>
<dbReference type="PANTHER" id="PTHR43884">
    <property type="entry name" value="ACYL-COA DEHYDROGENASE"/>
    <property type="match status" value="1"/>
</dbReference>
<keyword evidence="5" id="KW-0560">Oxidoreductase</keyword>
<evidence type="ECO:0000259" key="8">
    <source>
        <dbReference type="Pfam" id="PF02770"/>
    </source>
</evidence>
<dbReference type="Gene3D" id="1.10.540.10">
    <property type="entry name" value="Acyl-CoA dehydrogenase/oxidase, N-terminal domain"/>
    <property type="match status" value="1"/>
</dbReference>
<comment type="similarity">
    <text evidence="2 5">Belongs to the acyl-CoA dehydrogenase family.</text>
</comment>
<evidence type="ECO:0000313" key="11">
    <source>
        <dbReference type="Proteomes" id="UP000198727"/>
    </source>
</evidence>
<dbReference type="InterPro" id="IPR037069">
    <property type="entry name" value="AcylCoA_DH/ox_N_sf"/>
</dbReference>
<dbReference type="GO" id="GO:0008470">
    <property type="term" value="F:3-methylbutanoyl-CoA dehydrogenase activity"/>
    <property type="evidence" value="ECO:0007669"/>
    <property type="project" value="TreeGrafter"/>
</dbReference>
<keyword evidence="11" id="KW-1185">Reference proteome</keyword>
<dbReference type="AlphaFoldDB" id="A0A1I5QRH8"/>
<evidence type="ECO:0000256" key="3">
    <source>
        <dbReference type="ARBA" id="ARBA00022630"/>
    </source>
</evidence>
<sequence length="405" mass="44152">MRSLPTPEQRELLDIAGKLADTFAERAAEHDRNNTFPFDNYEDLRAAGLLRLSVPTELGGLGAGLPDILPVLERLAMGDGATALAVTMHISPLGQWASVWRRTGNPRLEQLLRMAAEGSLIWASVTSELGLTNDMTDARTRATRVDGGFRLSGRKSFATNTAVATHCSTTARYEEAEGGPRLLLCQIALDQPGVRVHQTWDTMGMRATQSNDLELDDVFVPDEQVVHSLPVKHLDARVFETVWAWAMPAFAAVYTGIAAGAVAWAARQVVRRGRQGDPLVQDAVGECQILVESSRALVHRHADEVTTRRLFELDVQEGIARCALVKYVASNNAVRVLQRLVDVLGGASYTRALPFERMWRDAQAGTFMPMGNVAARKLIGASVLGHRSAPVIDFAETGPDSKPKP</sequence>
<dbReference type="Pfam" id="PF02770">
    <property type="entry name" value="Acyl-CoA_dh_M"/>
    <property type="match status" value="1"/>
</dbReference>
<evidence type="ECO:0000313" key="10">
    <source>
        <dbReference type="EMBL" id="SFP48436.1"/>
    </source>
</evidence>
<evidence type="ECO:0000256" key="6">
    <source>
        <dbReference type="SAM" id="Phobius"/>
    </source>
</evidence>
<dbReference type="Pfam" id="PF02771">
    <property type="entry name" value="Acyl-CoA_dh_N"/>
    <property type="match status" value="1"/>
</dbReference>
<name>A0A1I5QRH8_9PSEU</name>
<evidence type="ECO:0000256" key="2">
    <source>
        <dbReference type="ARBA" id="ARBA00009347"/>
    </source>
</evidence>
<evidence type="ECO:0000259" key="7">
    <source>
        <dbReference type="Pfam" id="PF00441"/>
    </source>
</evidence>
<keyword evidence="6" id="KW-0472">Membrane</keyword>
<dbReference type="GO" id="GO:0006552">
    <property type="term" value="P:L-leucine catabolic process"/>
    <property type="evidence" value="ECO:0007669"/>
    <property type="project" value="TreeGrafter"/>
</dbReference>
<protein>
    <submittedName>
        <fullName evidence="10">Acyl-CoA dehydrogenase</fullName>
    </submittedName>
</protein>
<organism evidence="10 11">
    <name type="scientific">Amycolatopsis arida</name>
    <dbReference type="NCBI Taxonomy" id="587909"/>
    <lineage>
        <taxon>Bacteria</taxon>
        <taxon>Bacillati</taxon>
        <taxon>Actinomycetota</taxon>
        <taxon>Actinomycetes</taxon>
        <taxon>Pseudonocardiales</taxon>
        <taxon>Pseudonocardiaceae</taxon>
        <taxon>Amycolatopsis</taxon>
    </lineage>
</organism>
<dbReference type="PIRSF" id="PIRSF016578">
    <property type="entry name" value="HsaA"/>
    <property type="match status" value="1"/>
</dbReference>
<feature type="domain" description="Acyl-CoA dehydrogenase/oxidase C-terminal" evidence="7">
    <location>
        <begin position="250"/>
        <end position="368"/>
    </location>
</feature>
<dbReference type="InterPro" id="IPR013786">
    <property type="entry name" value="AcylCoA_DH/ox_N"/>
</dbReference>
<feature type="domain" description="Acyl-CoA oxidase/dehydrogenase middle" evidence="8">
    <location>
        <begin position="127"/>
        <end position="218"/>
    </location>
</feature>
<dbReference type="InterPro" id="IPR006091">
    <property type="entry name" value="Acyl-CoA_Oxase/DH_mid-dom"/>
</dbReference>
<dbReference type="Gene3D" id="2.40.110.10">
    <property type="entry name" value="Butyryl-CoA Dehydrogenase, subunit A, domain 2"/>
    <property type="match status" value="1"/>
</dbReference>
<keyword evidence="6" id="KW-1133">Transmembrane helix</keyword>
<dbReference type="InterPro" id="IPR046373">
    <property type="entry name" value="Acyl-CoA_Oxase/DH_mid-dom_sf"/>
</dbReference>
<accession>A0A1I5QRH8</accession>
<evidence type="ECO:0000256" key="5">
    <source>
        <dbReference type="RuleBase" id="RU362125"/>
    </source>
</evidence>
<dbReference type="Pfam" id="PF00441">
    <property type="entry name" value="Acyl-CoA_dh_1"/>
    <property type="match status" value="1"/>
</dbReference>